<dbReference type="GO" id="GO:0044208">
    <property type="term" value="P:'de novo' AMP biosynthetic process"/>
    <property type="evidence" value="ECO:0007669"/>
    <property type="project" value="UniProtKB-UniRule"/>
</dbReference>
<dbReference type="InterPro" id="IPR001114">
    <property type="entry name" value="Adenylosuccinate_synthetase"/>
</dbReference>
<feature type="binding site" description="in other chain" evidence="8">
    <location>
        <position position="301"/>
    </location>
    <ligand>
        <name>IMP</name>
        <dbReference type="ChEBI" id="CHEBI:58053"/>
        <note>ligand shared between dimeric partners</note>
    </ligand>
</feature>
<evidence type="ECO:0000256" key="10">
    <source>
        <dbReference type="RuleBase" id="RU000520"/>
    </source>
</evidence>
<feature type="binding site" evidence="8">
    <location>
        <position position="303"/>
    </location>
    <ligand>
        <name>GTP</name>
        <dbReference type="ChEBI" id="CHEBI:37565"/>
    </ligand>
</feature>
<proteinExistence type="inferred from homology"/>
<evidence type="ECO:0000256" key="6">
    <source>
        <dbReference type="ARBA" id="ARBA00022842"/>
    </source>
</evidence>
<gene>
    <name evidence="8" type="primary">purA</name>
    <name evidence="11" type="ORF">ENX07_07465</name>
</gene>
<feature type="active site" description="Proton donor" evidence="8">
    <location>
        <position position="41"/>
    </location>
</feature>
<dbReference type="PANTHER" id="PTHR11846:SF0">
    <property type="entry name" value="ADENYLOSUCCINATE SYNTHETASE"/>
    <property type="match status" value="1"/>
</dbReference>
<keyword evidence="5 8" id="KW-0658">Purine biosynthesis</keyword>
<dbReference type="GO" id="GO:0005525">
    <property type="term" value="F:GTP binding"/>
    <property type="evidence" value="ECO:0007669"/>
    <property type="project" value="UniProtKB-UniRule"/>
</dbReference>
<dbReference type="InterPro" id="IPR042109">
    <property type="entry name" value="Adenylosuccinate_synth_dom1"/>
</dbReference>
<feature type="active site" evidence="9">
    <location>
        <position position="138"/>
    </location>
</feature>
<evidence type="ECO:0000256" key="5">
    <source>
        <dbReference type="ARBA" id="ARBA00022755"/>
    </source>
</evidence>
<feature type="binding site" evidence="8">
    <location>
        <position position="13"/>
    </location>
    <ligand>
        <name>Mg(2+)</name>
        <dbReference type="ChEBI" id="CHEBI:18420"/>
    </ligand>
</feature>
<evidence type="ECO:0000256" key="3">
    <source>
        <dbReference type="ARBA" id="ARBA00022723"/>
    </source>
</evidence>
<evidence type="ECO:0000256" key="4">
    <source>
        <dbReference type="ARBA" id="ARBA00022741"/>
    </source>
</evidence>
<dbReference type="EC" id="6.3.4.4" evidence="8 10"/>
<evidence type="ECO:0000256" key="7">
    <source>
        <dbReference type="ARBA" id="ARBA00023134"/>
    </source>
</evidence>
<feature type="binding site" evidence="8">
    <location>
        <begin position="40"/>
        <end position="42"/>
    </location>
    <ligand>
        <name>GTP</name>
        <dbReference type="ChEBI" id="CHEBI:37565"/>
    </ligand>
</feature>
<dbReference type="InterPro" id="IPR027417">
    <property type="entry name" value="P-loop_NTPase"/>
</dbReference>
<feature type="binding site" description="in other chain" evidence="8">
    <location>
        <begin position="38"/>
        <end position="41"/>
    </location>
    <ligand>
        <name>IMP</name>
        <dbReference type="ChEBI" id="CHEBI:58053"/>
        <note>ligand shared between dimeric partners</note>
    </ligand>
</feature>
<evidence type="ECO:0000256" key="1">
    <source>
        <dbReference type="ARBA" id="ARBA00011738"/>
    </source>
</evidence>
<comment type="cofactor">
    <cofactor evidence="8">
        <name>Mg(2+)</name>
        <dbReference type="ChEBI" id="CHEBI:18420"/>
    </cofactor>
    <text evidence="8">Binds 1 Mg(2+) ion per subunit.</text>
</comment>
<feature type="binding site" evidence="8">
    <location>
        <begin position="329"/>
        <end position="331"/>
    </location>
    <ligand>
        <name>GTP</name>
        <dbReference type="ChEBI" id="CHEBI:37565"/>
    </ligand>
</feature>
<dbReference type="PANTHER" id="PTHR11846">
    <property type="entry name" value="ADENYLOSUCCINATE SYNTHETASE"/>
    <property type="match status" value="1"/>
</dbReference>
<evidence type="ECO:0000256" key="2">
    <source>
        <dbReference type="ARBA" id="ARBA00022598"/>
    </source>
</evidence>
<feature type="binding site" description="in other chain" evidence="8">
    <location>
        <position position="237"/>
    </location>
    <ligand>
        <name>IMP</name>
        <dbReference type="ChEBI" id="CHEBI:58053"/>
        <note>ligand shared between dimeric partners</note>
    </ligand>
</feature>
<dbReference type="CDD" id="cd03108">
    <property type="entry name" value="AdSS"/>
    <property type="match status" value="1"/>
</dbReference>
<comment type="subcellular location">
    <subcellularLocation>
        <location evidence="8">Cytoplasm</location>
    </subcellularLocation>
</comment>
<feature type="binding site" evidence="8">
    <location>
        <position position="40"/>
    </location>
    <ligand>
        <name>Mg(2+)</name>
        <dbReference type="ChEBI" id="CHEBI:18420"/>
    </ligand>
</feature>
<feature type="binding site" description="in other chain" evidence="8">
    <location>
        <position position="222"/>
    </location>
    <ligand>
        <name>IMP</name>
        <dbReference type="ChEBI" id="CHEBI:58053"/>
        <note>ligand shared between dimeric partners</note>
    </ligand>
</feature>
<dbReference type="InterPro" id="IPR018220">
    <property type="entry name" value="Adenylosuccin_syn_GTP-bd"/>
</dbReference>
<comment type="subunit">
    <text evidence="1 8">Homodimer.</text>
</comment>
<comment type="caution">
    <text evidence="11">The sequence shown here is derived from an EMBL/GenBank/DDBJ whole genome shotgun (WGS) entry which is preliminary data.</text>
</comment>
<name>A0A7C3UQC8_UNCW3</name>
<evidence type="ECO:0000313" key="11">
    <source>
        <dbReference type="EMBL" id="HGE99885.1"/>
    </source>
</evidence>
<sequence length="427" mass="47662">MPGVAIIGCQWGDEGKGKVVDFFARDADIVARFNGGPNAGHTVFYQGDSLVFHQIPCGMLNPRCWGIIGSGCLLDISVLKEEIGTLEKKGIKIKDRLFIDFRTHLILPYHRAIDTLREKKRTKIGTTGRGIGPAYEDKSARTGIRVGELKNFNEFSEHLKKNVAFKNFYLMTIYDGEPLNEREILEEIEQELPHLLPLIADTSLILTSSLKAGKKVIFEGAQGTLLDLNYGTYPYVTSSSTTVFGIPSGLGVSPKMIDDTIGVAKAYTTRVGEGPFPTEIKEDLGNRLRERGKEFGATTGRPRRTGWLDLGIIRYAKRLNGFDKLFITKLDVLDEMDEILVADGYLSPSGEISDFDPEIGEELKPKYIKLKGWRESIKEKRKISDLPKCTRTYLDLIAERTGTEIIGISVGEKREETILKDGFNLFS</sequence>
<feature type="binding site" evidence="8">
    <location>
        <begin position="12"/>
        <end position="18"/>
    </location>
    <ligand>
        <name>GTP</name>
        <dbReference type="ChEBI" id="CHEBI:37565"/>
    </ligand>
</feature>
<keyword evidence="3 8" id="KW-0479">Metal-binding</keyword>
<dbReference type="SMART" id="SM00788">
    <property type="entry name" value="Adenylsucc_synt"/>
    <property type="match status" value="1"/>
</dbReference>
<feature type="binding site" evidence="8">
    <location>
        <begin position="297"/>
        <end position="303"/>
    </location>
    <ligand>
        <name>substrate</name>
    </ligand>
</feature>
<keyword evidence="6 8" id="KW-0460">Magnesium</keyword>
<dbReference type="SUPFAM" id="SSF52540">
    <property type="entry name" value="P-loop containing nucleoside triphosphate hydrolases"/>
    <property type="match status" value="1"/>
</dbReference>
<dbReference type="HAMAP" id="MF_00011">
    <property type="entry name" value="Adenylosucc_synth"/>
    <property type="match status" value="1"/>
</dbReference>
<feature type="binding site" description="in other chain" evidence="8">
    <location>
        <begin position="13"/>
        <end position="16"/>
    </location>
    <ligand>
        <name>IMP</name>
        <dbReference type="ChEBI" id="CHEBI:58053"/>
        <note>ligand shared between dimeric partners</note>
    </ligand>
</feature>
<dbReference type="FunFam" id="3.90.170.10:FF:000001">
    <property type="entry name" value="Adenylosuccinate synthetase"/>
    <property type="match status" value="1"/>
</dbReference>
<dbReference type="InterPro" id="IPR042111">
    <property type="entry name" value="Adenylosuccinate_synth_dom3"/>
</dbReference>
<dbReference type="PROSITE" id="PS00513">
    <property type="entry name" value="ADENYLOSUCCIN_SYN_2"/>
    <property type="match status" value="1"/>
</dbReference>
<keyword evidence="7 8" id="KW-0342">GTP-binding</keyword>
<dbReference type="NCBIfam" id="NF002223">
    <property type="entry name" value="PRK01117.1"/>
    <property type="match status" value="1"/>
</dbReference>
<protein>
    <recommendedName>
        <fullName evidence="8 10">Adenylosuccinate synthetase</fullName>
        <shortName evidence="8">AMPSase</shortName>
        <shortName evidence="8">AdSS</shortName>
        <ecNumber evidence="8 10">6.3.4.4</ecNumber>
    </recommendedName>
    <alternativeName>
        <fullName evidence="8">IMP--aspartate ligase</fullName>
    </alternativeName>
</protein>
<dbReference type="EMBL" id="DTMQ01000044">
    <property type="protein sequence ID" value="HGE99885.1"/>
    <property type="molecule type" value="Genomic_DNA"/>
</dbReference>
<dbReference type="UniPathway" id="UPA00075">
    <property type="reaction ID" value="UER00335"/>
</dbReference>
<evidence type="ECO:0000256" key="9">
    <source>
        <dbReference type="PROSITE-ProRule" id="PRU10134"/>
    </source>
</evidence>
<dbReference type="GO" id="GO:0046040">
    <property type="term" value="P:IMP metabolic process"/>
    <property type="evidence" value="ECO:0007669"/>
    <property type="project" value="TreeGrafter"/>
</dbReference>
<dbReference type="Pfam" id="PF00709">
    <property type="entry name" value="Adenylsucc_synt"/>
    <property type="match status" value="1"/>
</dbReference>
<dbReference type="GO" id="GO:0004019">
    <property type="term" value="F:adenylosuccinate synthase activity"/>
    <property type="evidence" value="ECO:0007669"/>
    <property type="project" value="UniProtKB-UniRule"/>
</dbReference>
<comment type="function">
    <text evidence="8">Plays an important role in the de novo pathway of purine nucleotide biosynthesis. Catalyzes the first committed step in the biosynthesis of AMP from IMP.</text>
</comment>
<keyword evidence="8" id="KW-0963">Cytoplasm</keyword>
<comment type="pathway">
    <text evidence="8 10">Purine metabolism; AMP biosynthesis via de novo pathway; AMP from IMP: step 1/2.</text>
</comment>
<organism evidence="11">
    <name type="scientific">candidate division WOR-3 bacterium</name>
    <dbReference type="NCBI Taxonomy" id="2052148"/>
    <lineage>
        <taxon>Bacteria</taxon>
        <taxon>Bacteria division WOR-3</taxon>
    </lineage>
</organism>
<dbReference type="Gene3D" id="1.10.300.10">
    <property type="entry name" value="Adenylosuccinate Synthetase, subunit A, domain 2"/>
    <property type="match status" value="1"/>
</dbReference>
<dbReference type="GO" id="GO:0005737">
    <property type="term" value="C:cytoplasm"/>
    <property type="evidence" value="ECO:0007669"/>
    <property type="project" value="UniProtKB-SubCell"/>
</dbReference>
<dbReference type="Gene3D" id="3.40.440.10">
    <property type="entry name" value="Adenylosuccinate Synthetase, subunit A, domain 1"/>
    <property type="match status" value="1"/>
</dbReference>
<dbReference type="FunFam" id="1.10.300.10:FF:000001">
    <property type="entry name" value="Adenylosuccinate synthetase"/>
    <property type="match status" value="1"/>
</dbReference>
<accession>A0A7C3UQC8</accession>
<comment type="similarity">
    <text evidence="8 10">Belongs to the adenylosuccinate synthetase family.</text>
</comment>
<keyword evidence="4 8" id="KW-0547">Nucleotide-binding</keyword>
<reference evidence="11" key="1">
    <citation type="journal article" date="2020" name="mSystems">
        <title>Genome- and Community-Level Interaction Insights into Carbon Utilization and Element Cycling Functions of Hydrothermarchaeota in Hydrothermal Sediment.</title>
        <authorList>
            <person name="Zhou Z."/>
            <person name="Liu Y."/>
            <person name="Xu W."/>
            <person name="Pan J."/>
            <person name="Luo Z.H."/>
            <person name="Li M."/>
        </authorList>
    </citation>
    <scope>NUCLEOTIDE SEQUENCE [LARGE SCALE GENOMIC DNA]</scope>
    <source>
        <strain evidence="11">SpSt-906</strain>
    </source>
</reference>
<keyword evidence="2 8" id="KW-0436">Ligase</keyword>
<dbReference type="PROSITE" id="PS01266">
    <property type="entry name" value="ADENYLOSUCCIN_SYN_1"/>
    <property type="match status" value="1"/>
</dbReference>
<dbReference type="GO" id="GO:0000287">
    <property type="term" value="F:magnesium ion binding"/>
    <property type="evidence" value="ECO:0007669"/>
    <property type="project" value="UniProtKB-UniRule"/>
</dbReference>
<comment type="catalytic activity">
    <reaction evidence="8 10">
        <text>IMP + L-aspartate + GTP = N(6)-(1,2-dicarboxyethyl)-AMP + GDP + phosphate + 2 H(+)</text>
        <dbReference type="Rhea" id="RHEA:15753"/>
        <dbReference type="ChEBI" id="CHEBI:15378"/>
        <dbReference type="ChEBI" id="CHEBI:29991"/>
        <dbReference type="ChEBI" id="CHEBI:37565"/>
        <dbReference type="ChEBI" id="CHEBI:43474"/>
        <dbReference type="ChEBI" id="CHEBI:57567"/>
        <dbReference type="ChEBI" id="CHEBI:58053"/>
        <dbReference type="ChEBI" id="CHEBI:58189"/>
        <dbReference type="EC" id="6.3.4.4"/>
    </reaction>
</comment>
<dbReference type="Gene3D" id="3.90.170.10">
    <property type="entry name" value="Adenylosuccinate Synthetase, subunit A, domain 3"/>
    <property type="match status" value="1"/>
</dbReference>
<evidence type="ECO:0000256" key="8">
    <source>
        <dbReference type="HAMAP-Rule" id="MF_00011"/>
    </source>
</evidence>
<dbReference type="InterPro" id="IPR042110">
    <property type="entry name" value="Adenylosuccinate_synth_dom2"/>
</dbReference>
<feature type="binding site" evidence="8">
    <location>
        <position position="141"/>
    </location>
    <ligand>
        <name>IMP</name>
        <dbReference type="ChEBI" id="CHEBI:58053"/>
        <note>ligand shared between dimeric partners</note>
    </ligand>
</feature>
<dbReference type="InterPro" id="IPR033128">
    <property type="entry name" value="Adenylosuccin_syn_Lys_AS"/>
</dbReference>
<feature type="binding site" description="in other chain" evidence="8">
    <location>
        <position position="127"/>
    </location>
    <ligand>
        <name>IMP</name>
        <dbReference type="ChEBI" id="CHEBI:58053"/>
        <note>ligand shared between dimeric partners</note>
    </ligand>
</feature>
<feature type="binding site" evidence="8">
    <location>
        <begin position="409"/>
        <end position="411"/>
    </location>
    <ligand>
        <name>GTP</name>
        <dbReference type="ChEBI" id="CHEBI:37565"/>
    </ligand>
</feature>
<dbReference type="AlphaFoldDB" id="A0A7C3UQC8"/>
<feature type="active site" description="Proton acceptor" evidence="8">
    <location>
        <position position="13"/>
    </location>
</feature>
<dbReference type="NCBIfam" id="TIGR00184">
    <property type="entry name" value="purA"/>
    <property type="match status" value="1"/>
</dbReference>